<feature type="domain" description="PIN" evidence="1">
    <location>
        <begin position="1"/>
        <end position="117"/>
    </location>
</feature>
<sequence length="142" mass="15378">MRVVLDTNVVLSLFVFADSRYGALRRAIEGGAWLALTDARCLHEFRRVLAYDMFGLDAGAQEAAYAAFAALAQTAASAPAASAVLPLCKDPDDQKFLELARDGGAQILVTSDKALLKLARRRRLAHLFRILTPDQAMAELSA</sequence>
<keyword evidence="3" id="KW-1185">Reference proteome</keyword>
<dbReference type="SMART" id="SM00670">
    <property type="entry name" value="PINc"/>
    <property type="match status" value="1"/>
</dbReference>
<dbReference type="PANTHER" id="PTHR34610">
    <property type="entry name" value="SSL7007 PROTEIN"/>
    <property type="match status" value="1"/>
</dbReference>
<dbReference type="AlphaFoldDB" id="A0A497XL98"/>
<dbReference type="NCBIfam" id="TIGR00305">
    <property type="entry name" value="putative toxin-antitoxin system toxin component, PIN family"/>
    <property type="match status" value="1"/>
</dbReference>
<reference evidence="2 3" key="1">
    <citation type="submission" date="2018-10" db="EMBL/GenBank/DDBJ databases">
        <title>Genomic Encyclopedia of Type Strains, Phase IV (KMG-IV): sequencing the most valuable type-strain genomes for metagenomic binning, comparative biology and taxonomic classification.</title>
        <authorList>
            <person name="Goeker M."/>
        </authorList>
    </citation>
    <scope>NUCLEOTIDE SEQUENCE [LARGE SCALE GENOMIC DNA]</scope>
    <source>
        <strain evidence="2 3">DSM 26916</strain>
    </source>
</reference>
<dbReference type="InterPro" id="IPR029060">
    <property type="entry name" value="PIN-like_dom_sf"/>
</dbReference>
<evidence type="ECO:0000313" key="2">
    <source>
        <dbReference type="EMBL" id="RLJ68036.1"/>
    </source>
</evidence>
<accession>A0A497XL98</accession>
<proteinExistence type="predicted"/>
<dbReference type="Proteomes" id="UP000268908">
    <property type="component" value="Unassembled WGS sequence"/>
</dbReference>
<dbReference type="PANTHER" id="PTHR34610:SF3">
    <property type="entry name" value="SSL7007 PROTEIN"/>
    <property type="match status" value="1"/>
</dbReference>
<dbReference type="InterPro" id="IPR002850">
    <property type="entry name" value="PIN_toxin-like"/>
</dbReference>
<name>A0A497XL98_9PROT</name>
<dbReference type="Pfam" id="PF13470">
    <property type="entry name" value="PIN_3"/>
    <property type="match status" value="1"/>
</dbReference>
<dbReference type="InterPro" id="IPR002716">
    <property type="entry name" value="PIN_dom"/>
</dbReference>
<gene>
    <name evidence="2" type="ORF">DFR35_0590</name>
</gene>
<evidence type="ECO:0000313" key="3">
    <source>
        <dbReference type="Proteomes" id="UP000268908"/>
    </source>
</evidence>
<dbReference type="SUPFAM" id="SSF88723">
    <property type="entry name" value="PIN domain-like"/>
    <property type="match status" value="1"/>
</dbReference>
<dbReference type="EMBL" id="RCCI01000004">
    <property type="protein sequence ID" value="RLJ68036.1"/>
    <property type="molecule type" value="Genomic_DNA"/>
</dbReference>
<evidence type="ECO:0000259" key="1">
    <source>
        <dbReference type="SMART" id="SM00670"/>
    </source>
</evidence>
<protein>
    <submittedName>
        <fullName evidence="2">Putative PIN family toxin of toxin-antitoxin system</fullName>
    </submittedName>
</protein>
<comment type="caution">
    <text evidence="2">The sequence shown here is derived from an EMBL/GenBank/DDBJ whole genome shotgun (WGS) entry which is preliminary data.</text>
</comment>
<organism evidence="2 3">
    <name type="scientific">Sulfurisoma sediminicola</name>
    <dbReference type="NCBI Taxonomy" id="1381557"/>
    <lineage>
        <taxon>Bacteria</taxon>
        <taxon>Pseudomonadati</taxon>
        <taxon>Pseudomonadota</taxon>
        <taxon>Betaproteobacteria</taxon>
        <taxon>Nitrosomonadales</taxon>
        <taxon>Sterolibacteriaceae</taxon>
        <taxon>Sulfurisoma</taxon>
    </lineage>
</organism>